<evidence type="ECO:0000313" key="4">
    <source>
        <dbReference type="Proteomes" id="UP001516023"/>
    </source>
</evidence>
<feature type="region of interest" description="Disordered" evidence="1">
    <location>
        <begin position="1"/>
        <end position="27"/>
    </location>
</feature>
<name>A0ABD3Q5A2_9STRA</name>
<dbReference type="InterPro" id="IPR021067">
    <property type="entry name" value="Glycosyltransferase"/>
</dbReference>
<feature type="compositionally biased region" description="Polar residues" evidence="1">
    <location>
        <begin position="1"/>
        <end position="17"/>
    </location>
</feature>
<protein>
    <submittedName>
        <fullName evidence="3">Uncharacterized protein</fullName>
    </submittedName>
</protein>
<dbReference type="AlphaFoldDB" id="A0ABD3Q5A2"/>
<keyword evidence="2" id="KW-0812">Transmembrane</keyword>
<proteinExistence type="predicted"/>
<keyword evidence="2" id="KW-1133">Transmembrane helix</keyword>
<feature type="transmembrane region" description="Helical" evidence="2">
    <location>
        <begin position="55"/>
        <end position="82"/>
    </location>
</feature>
<dbReference type="PANTHER" id="PTHR34496">
    <property type="entry name" value="GLCNAC TRANSFERASE-RELATED"/>
    <property type="match status" value="1"/>
</dbReference>
<dbReference type="Proteomes" id="UP001516023">
    <property type="component" value="Unassembled WGS sequence"/>
</dbReference>
<keyword evidence="4" id="KW-1185">Reference proteome</keyword>
<gene>
    <name evidence="3" type="ORF">HJC23_006365</name>
</gene>
<evidence type="ECO:0000256" key="1">
    <source>
        <dbReference type="SAM" id="MobiDB-lite"/>
    </source>
</evidence>
<organism evidence="3 4">
    <name type="scientific">Cyclotella cryptica</name>
    <dbReference type="NCBI Taxonomy" id="29204"/>
    <lineage>
        <taxon>Eukaryota</taxon>
        <taxon>Sar</taxon>
        <taxon>Stramenopiles</taxon>
        <taxon>Ochrophyta</taxon>
        <taxon>Bacillariophyta</taxon>
        <taxon>Coscinodiscophyceae</taxon>
        <taxon>Thalassiosirophycidae</taxon>
        <taxon>Stephanodiscales</taxon>
        <taxon>Stephanodiscaceae</taxon>
        <taxon>Cyclotella</taxon>
    </lineage>
</organism>
<dbReference type="Pfam" id="PF11397">
    <property type="entry name" value="GlcNAc"/>
    <property type="match status" value="2"/>
</dbReference>
<evidence type="ECO:0000313" key="3">
    <source>
        <dbReference type="EMBL" id="KAL3795044.1"/>
    </source>
</evidence>
<dbReference type="PANTHER" id="PTHR34496:SF6">
    <property type="entry name" value="GLYCOSYLTRANSFERASE 2-LIKE DOMAIN-CONTAINING PROTEIN"/>
    <property type="match status" value="1"/>
</dbReference>
<keyword evidence="2" id="KW-0472">Membrane</keyword>
<comment type="caution">
    <text evidence="3">The sequence shown here is derived from an EMBL/GenBank/DDBJ whole genome shotgun (WGS) entry which is preliminary data.</text>
</comment>
<evidence type="ECO:0000256" key="2">
    <source>
        <dbReference type="SAM" id="Phobius"/>
    </source>
</evidence>
<dbReference type="EMBL" id="JABMIG020000075">
    <property type="protein sequence ID" value="KAL3795044.1"/>
    <property type="molecule type" value="Genomic_DNA"/>
</dbReference>
<sequence>MQQQRGASKSKKATSIPQHRDSLDEILDSDDNNLRRRRRVKRAPSGQTQHGELLVFIRVFVSVILLSAIICIVVAFLFWMLYNISTYISFLGLFTNNDTSSGTSQLDATFVPNIEEIRRVLELARTQYDALSRDNTVLHSVRTEEDLGLFESIPHPANPSIHISVPRFYASVTVNGGDSPSTNKHFREFTSGKLLTPDLTSIVGQSISANEENHPFQRTIFVSLLSNNDQFCPFTVANIFNAASNPERIRIAIVDRTDSSLSDYIPCDEPMQPCESDPEQILCKFNKNVDVYELRSDLDAGAIFSRHIANRMYRGEYYSLQVGYDASVAFSLGWDDELIQQHEATANEMAILTTYLSDATYDRELVDTVEARPERITLCHASFEGSMPNRRLMHLRRDQVEQVPSTSRRDAPLLQPYWSSELSFSRGHFILNVPNDPIVCGLDEQDEEISLAVRAFTHGYDFYTPIKSVVFRYRQHESDIKSSSLSANARRSPKSNQCGQATIIKSRHLLDEHLESTTNEMLPSDVYGLGSVRTMQQFYKCFGIHMNEHITEHRLCDFVVSGNMHDEFTPHLRSDGIGIDYSKINFRFHELISIHKDSEKMS</sequence>
<reference evidence="3 4" key="1">
    <citation type="journal article" date="2020" name="G3 (Bethesda)">
        <title>Improved Reference Genome for Cyclotella cryptica CCMP332, a Model for Cell Wall Morphogenesis, Salinity Adaptation, and Lipid Production in Diatoms (Bacillariophyta).</title>
        <authorList>
            <person name="Roberts W.R."/>
            <person name="Downey K.M."/>
            <person name="Ruck E.C."/>
            <person name="Traller J.C."/>
            <person name="Alverson A.J."/>
        </authorList>
    </citation>
    <scope>NUCLEOTIDE SEQUENCE [LARGE SCALE GENOMIC DNA]</scope>
    <source>
        <strain evidence="3 4">CCMP332</strain>
    </source>
</reference>
<accession>A0ABD3Q5A2</accession>